<dbReference type="RefSeq" id="WP_179767875.1">
    <property type="nucleotide sequence ID" value="NZ_JACCFO010000001.1"/>
</dbReference>
<evidence type="ECO:0000313" key="10">
    <source>
        <dbReference type="Proteomes" id="UP000575985"/>
    </source>
</evidence>
<keyword evidence="10" id="KW-1185">Reference proteome</keyword>
<dbReference type="InterPro" id="IPR006102">
    <property type="entry name" value="Ig-like_GH2"/>
</dbReference>
<proteinExistence type="inferred from homology"/>
<evidence type="ECO:0000256" key="3">
    <source>
        <dbReference type="ARBA" id="ARBA00023295"/>
    </source>
</evidence>
<sequence>MRLSPSDPPARPRSAAPAAAALAALLTSALLLPAPPAAAAEWRPLEPPLTTPWTDDVSPDNALPEYPRPQLERPDWRNLNGVWQWAPAAEGEAPPLGEDLGREILVPYPVESALSGVGEDTDRMWYRRTFTVPDSWDGRRVLLHFDAVDWRAEVWVNGTRVGGHTGGYDRFSLDVTDALREGGNEVVVGVHDPTDGGSQPVGKQRDEPGGIFYTSYTGIWQTVWLEPVAPAHVTRVDLTPDVPGERLDAVVHAERAGGTTARVTVRDGDTVVGTARGRPGTEISVPVPDPRLWSPGDPFLYDVEVTLERGGRTVDRVDSYAGMRSIDTAEVDGVVRPVLNGEYVFQMGTLDQGYWPDGIATAPTDEALRFDIQAHKDLGYNTIRKHVKVEPDRWYYWADRLGVLVWQDMPSMAEVPDAAGRERFEAELREMIDQHRSSPAITHWIPFNEGWGQYDGARIAEEVAAMDPSRLVTGASGWHDTGNGDVIDSHIYTGPGDPSPATDARASVLGEYGGLGLAVEGHEWSPGDGFGYEMVSDSASLTHRYTGMLAGLQRLERTNGLSGAIYTEITDVENELNGLYTYDRRELKVDPGAVRAAHEDLIAGRPVSGSADLPAGEWRSLRVTTPGHTDRYIRHADGLGYTAAVDASGSDLLKADATWRIVPGLADEACYSLESRNYPGEYLRHREDRVRRDPDDGTRLFDQDATWCAVPGLSGTGVSLRSYNYPDHFLRHYGSELWLAGMGGPRSYDTADLFAEDASWAVADPWAP</sequence>
<keyword evidence="2" id="KW-0378">Hydrolase</keyword>
<organism evidence="9 10">
    <name type="scientific">Streptomonospora nanhaiensis</name>
    <dbReference type="NCBI Taxonomy" id="1323731"/>
    <lineage>
        <taxon>Bacteria</taxon>
        <taxon>Bacillati</taxon>
        <taxon>Actinomycetota</taxon>
        <taxon>Actinomycetes</taxon>
        <taxon>Streptosporangiales</taxon>
        <taxon>Nocardiopsidaceae</taxon>
        <taxon>Streptomonospora</taxon>
    </lineage>
</organism>
<dbReference type="InterPro" id="IPR013783">
    <property type="entry name" value="Ig-like_fold"/>
</dbReference>
<dbReference type="InterPro" id="IPR036156">
    <property type="entry name" value="Beta-gal/glucu_dom_sf"/>
</dbReference>
<dbReference type="InterPro" id="IPR017853">
    <property type="entry name" value="GH"/>
</dbReference>
<dbReference type="Pfam" id="PF00703">
    <property type="entry name" value="Glyco_hydro_2"/>
    <property type="match status" value="1"/>
</dbReference>
<dbReference type="InterPro" id="IPR006104">
    <property type="entry name" value="Glyco_hydro_2_N"/>
</dbReference>
<evidence type="ECO:0008006" key="11">
    <source>
        <dbReference type="Google" id="ProtNLM"/>
    </source>
</evidence>
<evidence type="ECO:0000259" key="7">
    <source>
        <dbReference type="Pfam" id="PF02837"/>
    </source>
</evidence>
<evidence type="ECO:0000313" key="9">
    <source>
        <dbReference type="EMBL" id="NYI96527.1"/>
    </source>
</evidence>
<comment type="similarity">
    <text evidence="1">Belongs to the glycosyl hydrolase 2 family.</text>
</comment>
<dbReference type="PANTHER" id="PTHR42732">
    <property type="entry name" value="BETA-GALACTOSIDASE"/>
    <property type="match status" value="1"/>
</dbReference>
<dbReference type="InterPro" id="IPR008979">
    <property type="entry name" value="Galactose-bd-like_sf"/>
</dbReference>
<dbReference type="InterPro" id="IPR051913">
    <property type="entry name" value="GH2_Domain-Containing"/>
</dbReference>
<dbReference type="Gene3D" id="3.20.20.80">
    <property type="entry name" value="Glycosidases"/>
    <property type="match status" value="1"/>
</dbReference>
<dbReference type="AlphaFoldDB" id="A0A853BPI7"/>
<dbReference type="InterPro" id="IPR007934">
    <property type="entry name" value="AbfB_ABD"/>
</dbReference>
<feature type="domain" description="Alpha-L-arabinofuranosidase B arabinose-binding" evidence="8">
    <location>
        <begin position="621"/>
        <end position="762"/>
    </location>
</feature>
<dbReference type="InterPro" id="IPR036195">
    <property type="entry name" value="AbfB_ABD_sf"/>
</dbReference>
<feature type="chain" id="PRO_5032674817" description="Beta-galactosidase" evidence="5">
    <location>
        <begin position="40"/>
        <end position="768"/>
    </location>
</feature>
<dbReference type="Pfam" id="PF02837">
    <property type="entry name" value="Glyco_hydro_2_N"/>
    <property type="match status" value="1"/>
</dbReference>
<comment type="caution">
    <text evidence="9">The sequence shown here is derived from an EMBL/GenBank/DDBJ whole genome shotgun (WGS) entry which is preliminary data.</text>
</comment>
<gene>
    <name evidence="9" type="ORF">HNR12_002804</name>
</gene>
<reference evidence="9 10" key="1">
    <citation type="submission" date="2020-07" db="EMBL/GenBank/DDBJ databases">
        <title>Sequencing the genomes of 1000 actinobacteria strains.</title>
        <authorList>
            <person name="Klenk H.-P."/>
        </authorList>
    </citation>
    <scope>NUCLEOTIDE SEQUENCE [LARGE SCALE GENOMIC DNA]</scope>
    <source>
        <strain evidence="9 10">DSM 45927</strain>
    </source>
</reference>
<dbReference type="Pfam" id="PF05270">
    <property type="entry name" value="AbfB"/>
    <property type="match status" value="1"/>
</dbReference>
<dbReference type="SUPFAM" id="SSF49785">
    <property type="entry name" value="Galactose-binding domain-like"/>
    <property type="match status" value="1"/>
</dbReference>
<dbReference type="GO" id="GO:0046373">
    <property type="term" value="P:L-arabinose metabolic process"/>
    <property type="evidence" value="ECO:0007669"/>
    <property type="project" value="InterPro"/>
</dbReference>
<evidence type="ECO:0000256" key="1">
    <source>
        <dbReference type="ARBA" id="ARBA00007401"/>
    </source>
</evidence>
<feature type="domain" description="Glycoside hydrolase family 2 immunoglobulin-like beta-sandwich" evidence="6">
    <location>
        <begin position="232"/>
        <end position="324"/>
    </location>
</feature>
<dbReference type="CDD" id="cd23399">
    <property type="entry name" value="beta-trefoil_ABD_ABFB"/>
    <property type="match status" value="1"/>
</dbReference>
<evidence type="ECO:0000259" key="6">
    <source>
        <dbReference type="Pfam" id="PF00703"/>
    </source>
</evidence>
<accession>A0A853BPI7</accession>
<keyword evidence="3" id="KW-0326">Glycosidase</keyword>
<dbReference type="PANTHER" id="PTHR42732:SF2">
    <property type="entry name" value="BETA-MANNOSIDASE"/>
    <property type="match status" value="1"/>
</dbReference>
<name>A0A853BPI7_9ACTN</name>
<dbReference type="GO" id="GO:0046556">
    <property type="term" value="F:alpha-L-arabinofuranosidase activity"/>
    <property type="evidence" value="ECO:0007669"/>
    <property type="project" value="InterPro"/>
</dbReference>
<evidence type="ECO:0000256" key="2">
    <source>
        <dbReference type="ARBA" id="ARBA00022801"/>
    </source>
</evidence>
<feature type="region of interest" description="Disordered" evidence="4">
    <location>
        <begin position="45"/>
        <end position="71"/>
    </location>
</feature>
<dbReference type="Gene3D" id="2.60.40.10">
    <property type="entry name" value="Immunoglobulins"/>
    <property type="match status" value="1"/>
</dbReference>
<evidence type="ECO:0000256" key="5">
    <source>
        <dbReference type="SAM" id="SignalP"/>
    </source>
</evidence>
<dbReference type="SUPFAM" id="SSF49303">
    <property type="entry name" value="beta-Galactosidase/glucuronidase domain"/>
    <property type="match status" value="1"/>
</dbReference>
<keyword evidence="5" id="KW-0732">Signal</keyword>
<feature type="signal peptide" evidence="5">
    <location>
        <begin position="1"/>
        <end position="39"/>
    </location>
</feature>
<dbReference type="SUPFAM" id="SSF110221">
    <property type="entry name" value="AbfB domain"/>
    <property type="match status" value="1"/>
</dbReference>
<protein>
    <recommendedName>
        <fullName evidence="11">Beta-galactosidase</fullName>
    </recommendedName>
</protein>
<dbReference type="Proteomes" id="UP000575985">
    <property type="component" value="Unassembled WGS sequence"/>
</dbReference>
<evidence type="ECO:0000256" key="4">
    <source>
        <dbReference type="SAM" id="MobiDB-lite"/>
    </source>
</evidence>
<dbReference type="Gene3D" id="2.60.120.260">
    <property type="entry name" value="Galactose-binding domain-like"/>
    <property type="match status" value="1"/>
</dbReference>
<dbReference type="Gene3D" id="2.80.10.50">
    <property type="match status" value="1"/>
</dbReference>
<evidence type="ECO:0000259" key="8">
    <source>
        <dbReference type="Pfam" id="PF05270"/>
    </source>
</evidence>
<feature type="domain" description="Glycosyl hydrolases family 2 sugar binding" evidence="7">
    <location>
        <begin position="106"/>
        <end position="196"/>
    </location>
</feature>
<dbReference type="SUPFAM" id="SSF51445">
    <property type="entry name" value="(Trans)glycosidases"/>
    <property type="match status" value="1"/>
</dbReference>
<dbReference type="EMBL" id="JACCFO010000001">
    <property type="protein sequence ID" value="NYI96527.1"/>
    <property type="molecule type" value="Genomic_DNA"/>
</dbReference>